<dbReference type="Pfam" id="PF09261">
    <property type="entry name" value="Alpha-mann_mid"/>
    <property type="match status" value="1"/>
</dbReference>
<keyword evidence="2 9" id="KW-0479">Metal-binding</keyword>
<dbReference type="InterPro" id="IPR037094">
    <property type="entry name" value="Glyco_hydro_38_cen_sf"/>
</dbReference>
<comment type="function">
    <text evidence="7">Catalyzes the first committed step in the biosynthesis of complex N-glycans. It controls conversion of high mannose to complex N-glycans; the final hydrolytic step in the N-glycan maturation pathway.</text>
</comment>
<dbReference type="GO" id="GO:0000139">
    <property type="term" value="C:Golgi membrane"/>
    <property type="evidence" value="ECO:0007669"/>
    <property type="project" value="TreeGrafter"/>
</dbReference>
<dbReference type="FunFam" id="1.20.1270.50:FF:000001">
    <property type="entry name" value="Alpha-mannosidase"/>
    <property type="match status" value="1"/>
</dbReference>
<evidence type="ECO:0000256" key="9">
    <source>
        <dbReference type="RuleBase" id="RU361199"/>
    </source>
</evidence>
<reference evidence="13" key="1">
    <citation type="submission" date="2022-11" db="UniProtKB">
        <authorList>
            <consortium name="WormBaseParasite"/>
        </authorList>
    </citation>
    <scope>IDENTIFICATION</scope>
</reference>
<dbReference type="SMART" id="SM00872">
    <property type="entry name" value="Alpha-mann_mid"/>
    <property type="match status" value="1"/>
</dbReference>
<dbReference type="EC" id="3.2.1.-" evidence="9"/>
<dbReference type="Pfam" id="PF07748">
    <property type="entry name" value="Glyco_hydro_38C"/>
    <property type="match status" value="1"/>
</dbReference>
<dbReference type="SUPFAM" id="SSF74650">
    <property type="entry name" value="Galactose mutarotase-like"/>
    <property type="match status" value="1"/>
</dbReference>
<dbReference type="Proteomes" id="UP000887566">
    <property type="component" value="Unplaced"/>
</dbReference>
<protein>
    <recommendedName>
        <fullName evidence="9">Alpha-mannosidase</fullName>
        <ecNumber evidence="9">3.2.1.-</ecNumber>
    </recommendedName>
</protein>
<dbReference type="GO" id="GO:0046872">
    <property type="term" value="F:metal ion binding"/>
    <property type="evidence" value="ECO:0007669"/>
    <property type="project" value="UniProtKB-KW"/>
</dbReference>
<dbReference type="GO" id="GO:0006013">
    <property type="term" value="P:mannose metabolic process"/>
    <property type="evidence" value="ECO:0007669"/>
    <property type="project" value="InterPro"/>
</dbReference>
<dbReference type="WBParaSite" id="PSAMB.scaffold6955size8532.g29392.t1">
    <property type="protein sequence ID" value="PSAMB.scaffold6955size8532.g29392.t1"/>
    <property type="gene ID" value="PSAMB.scaffold6955size8532.g29392"/>
</dbReference>
<comment type="similarity">
    <text evidence="1 9">Belongs to the glycosyl hydrolase 38 family.</text>
</comment>
<dbReference type="GO" id="GO:0030246">
    <property type="term" value="F:carbohydrate binding"/>
    <property type="evidence" value="ECO:0007669"/>
    <property type="project" value="InterPro"/>
</dbReference>
<dbReference type="InterPro" id="IPR050843">
    <property type="entry name" value="Glycosyl_Hydrlase_38"/>
</dbReference>
<dbReference type="CDD" id="cd10809">
    <property type="entry name" value="GH38N_AMII_GMII_SfManIII_like"/>
    <property type="match status" value="1"/>
</dbReference>
<accession>A0A914X957</accession>
<keyword evidence="4 9" id="KW-0862">Zinc</keyword>
<feature type="compositionally biased region" description="Basic and acidic residues" evidence="10">
    <location>
        <begin position="18"/>
        <end position="28"/>
    </location>
</feature>
<evidence type="ECO:0000256" key="1">
    <source>
        <dbReference type="ARBA" id="ARBA00009792"/>
    </source>
</evidence>
<feature type="region of interest" description="Disordered" evidence="10">
    <location>
        <begin position="1"/>
        <end position="28"/>
    </location>
</feature>
<feature type="compositionally biased region" description="Gly residues" evidence="10">
    <location>
        <begin position="1"/>
        <end position="12"/>
    </location>
</feature>
<keyword evidence="12" id="KW-1185">Reference proteome</keyword>
<name>A0A914X957_9BILA</name>
<dbReference type="FunFam" id="3.20.110.10:FF:000003">
    <property type="entry name" value="Alpha-mannosidase"/>
    <property type="match status" value="1"/>
</dbReference>
<proteinExistence type="inferred from homology"/>
<evidence type="ECO:0000256" key="8">
    <source>
        <dbReference type="ARBA" id="ARBA00093232"/>
    </source>
</evidence>
<dbReference type="Gene3D" id="1.20.1270.50">
    <property type="entry name" value="Glycoside hydrolase family 38, central domain"/>
    <property type="match status" value="1"/>
</dbReference>
<dbReference type="Gene3D" id="2.60.40.1180">
    <property type="entry name" value="Golgi alpha-mannosidase II"/>
    <property type="match status" value="1"/>
</dbReference>
<dbReference type="SUPFAM" id="SSF88688">
    <property type="entry name" value="Families 57/38 glycoside transferase middle domain"/>
    <property type="match status" value="1"/>
</dbReference>
<evidence type="ECO:0000313" key="13">
    <source>
        <dbReference type="WBParaSite" id="PSAMB.scaffold6955size8532.g29392.t1"/>
    </source>
</evidence>
<dbReference type="InterPro" id="IPR011013">
    <property type="entry name" value="Gal_mutarotase_sf_dom"/>
</dbReference>
<dbReference type="SUPFAM" id="SSF88713">
    <property type="entry name" value="Glycoside hydrolase/deacetylase"/>
    <property type="match status" value="1"/>
</dbReference>
<evidence type="ECO:0000256" key="5">
    <source>
        <dbReference type="ARBA" id="ARBA00023157"/>
    </source>
</evidence>
<dbReference type="GO" id="GO:0004572">
    <property type="term" value="F:mannosyl-oligosaccharide 1,3-1,6-alpha-mannosidase activity"/>
    <property type="evidence" value="ECO:0007669"/>
    <property type="project" value="UniProtKB-EC"/>
</dbReference>
<evidence type="ECO:0000256" key="2">
    <source>
        <dbReference type="ARBA" id="ARBA00022723"/>
    </source>
</evidence>
<feature type="domain" description="Glycoside hydrolase family 38 central" evidence="11">
    <location>
        <begin position="442"/>
        <end position="526"/>
    </location>
</feature>
<evidence type="ECO:0000313" key="12">
    <source>
        <dbReference type="Proteomes" id="UP000887566"/>
    </source>
</evidence>
<evidence type="ECO:0000256" key="7">
    <source>
        <dbReference type="ARBA" id="ARBA00059516"/>
    </source>
</evidence>
<evidence type="ECO:0000256" key="6">
    <source>
        <dbReference type="ARBA" id="ARBA00023295"/>
    </source>
</evidence>
<comment type="catalytic activity">
    <reaction evidence="8">
        <text>N(4)-{beta-D-GlcNAc-(1-&gt;2)-alpha-D-Man-(1-&gt;3)-[alpha-D-Man-(1-&gt;3)-[alpha-D-Man-(1-&gt;6)]-alpha-D-Man-(1-&gt;6)]-beta-D-Man-(1-&gt;4)-beta-D-GlcNAc-(1-&gt;4)-beta-D-GlcNAc}-L-asparaginyl-[protein] + 2 H2O = 2 alpha-D-mannopyranose + an N(4)-{beta-D-GlcNAc-(1-&gt;2)-alpha-D-Man-(1-&gt;3)-[alpha-D-Man-(1-&gt;6)]-beta-D-Man-(1-&gt;4)-beta-D-GlcNAc-(1-&gt;4)-beta-D-GlcNAc}-L-asparaginyl-[protein]</text>
        <dbReference type="Rhea" id="RHEA:56052"/>
        <dbReference type="Rhea" id="RHEA-COMP:14368"/>
        <dbReference type="Rhea" id="RHEA-COMP:14369"/>
        <dbReference type="ChEBI" id="CHEBI:15377"/>
        <dbReference type="ChEBI" id="CHEBI:28729"/>
        <dbReference type="ChEBI" id="CHEBI:60615"/>
        <dbReference type="ChEBI" id="CHEBI:60625"/>
        <dbReference type="EC" id="3.2.1.114"/>
    </reaction>
</comment>
<dbReference type="PANTHER" id="PTHR11607:SF3">
    <property type="entry name" value="LYSOSOMAL ALPHA-MANNOSIDASE"/>
    <property type="match status" value="1"/>
</dbReference>
<dbReference type="AlphaFoldDB" id="A0A914X957"/>
<keyword evidence="5" id="KW-1015">Disulfide bond</keyword>
<keyword evidence="3 9" id="KW-0378">Hydrolase</keyword>
<dbReference type="Gene3D" id="2.70.98.30">
    <property type="entry name" value="Golgi alpha-mannosidase II, domain 4"/>
    <property type="match status" value="1"/>
</dbReference>
<dbReference type="InterPro" id="IPR015341">
    <property type="entry name" value="Glyco_hydro_38_cen"/>
</dbReference>
<evidence type="ECO:0000256" key="4">
    <source>
        <dbReference type="ARBA" id="ARBA00022833"/>
    </source>
</evidence>
<dbReference type="GO" id="GO:0006491">
    <property type="term" value="P:N-glycan processing"/>
    <property type="evidence" value="ECO:0007669"/>
    <property type="project" value="TreeGrafter"/>
</dbReference>
<dbReference type="InterPro" id="IPR028995">
    <property type="entry name" value="Glyco_hydro_57/38_cen_sf"/>
</dbReference>
<keyword evidence="6 9" id="KW-0326">Glycosidase</keyword>
<dbReference type="InterPro" id="IPR000602">
    <property type="entry name" value="Glyco_hydro_38_N"/>
</dbReference>
<dbReference type="InterPro" id="IPR013780">
    <property type="entry name" value="Glyco_hydro_b"/>
</dbReference>
<dbReference type="Pfam" id="PF01074">
    <property type="entry name" value="Glyco_hydro_38N"/>
    <property type="match status" value="1"/>
</dbReference>
<dbReference type="InterPro" id="IPR011330">
    <property type="entry name" value="Glyco_hydro/deAcase_b/a-brl"/>
</dbReference>
<evidence type="ECO:0000256" key="3">
    <source>
        <dbReference type="ARBA" id="ARBA00022801"/>
    </source>
</evidence>
<evidence type="ECO:0000259" key="11">
    <source>
        <dbReference type="SMART" id="SM00872"/>
    </source>
</evidence>
<sequence length="846" mass="95404">SIGKVVNGGGPKPGVAADSKEDNDRRPEPVVEAGNKVQVVHQFLNKVRPTLLSAASIGADVCALSKSHSQAKGDVQMLDIYEMLPFDNPDGGVWKQGWEITYDSEKIKTEPKLEVVVIPHSHDDPGWIKTFEKYYQDQTRHILDGMVKKLGNEPKMKFIYAEMSFFERWWRDTDQSSRDTVKRILTNGQLEIVTGAWVMTDEANAHYFATIDQMIEGHQWLKNHLDYQPTNHWSIDPFGLSPSIAYILKKANMTNMVIQRVHYVIKRHLAKNKQLEFMWRQLWSGDSDKTDISAHMFPFYSYDVPHTCGPDPKICCQFDFKRLPSGGISCPWNVPPQPIDSGNVAERARTLADQYRKKAQLYKANTLLIPLGDDFRYDTPFEWDMQFENYMKLFEQMNSQSDLNIHARFGTLADYFKVLHEREYQLPILSGDFFTYADRDDHYWSGYFTSRPFYKRMDRVLQHRLRAAEIAFTLSVSSAKDSKNFPSDELYQLLVSARRNLALFQHHDGVTGTAKDGVVADYGQRMLDSIHACEKVLAASAEFLLKNDKAVSTAHLSFQVDERRSVHDSYPMRVVANAKASTVVIFNPLAQKRREVACVVVDSPDAQAVSKGEPVVNQQIAPYIDISQPQLAFQPEKYELCFEAIVGALSFERYEIATTGAGKVHKALIQSSFSISASGFDTSVSSQDEVLMANEFVTAKIDGKTGFLKAVTPKDAQEVAVDLSFVKYGARGHKPGFRGGGDSLSGAYLFLPDGQASPMPADMNRFVLIDGPLIKKLFVQSNMLMHHVKLDITDRYLSISNAVDINKAQNLELAMRLKTAVKSGDISYTDLNGLQVLFGFIAVTFY</sequence>
<dbReference type="PANTHER" id="PTHR11607">
    <property type="entry name" value="ALPHA-MANNOSIDASE"/>
    <property type="match status" value="1"/>
</dbReference>
<comment type="cofactor">
    <cofactor evidence="9">
        <name>Zn(2+)</name>
        <dbReference type="ChEBI" id="CHEBI:29105"/>
    </cofactor>
    <text evidence="9">Binds 1 zinc ion per subunit.</text>
</comment>
<organism evidence="12 13">
    <name type="scientific">Plectus sambesii</name>
    <dbReference type="NCBI Taxonomy" id="2011161"/>
    <lineage>
        <taxon>Eukaryota</taxon>
        <taxon>Metazoa</taxon>
        <taxon>Ecdysozoa</taxon>
        <taxon>Nematoda</taxon>
        <taxon>Chromadorea</taxon>
        <taxon>Plectida</taxon>
        <taxon>Plectina</taxon>
        <taxon>Plectoidea</taxon>
        <taxon>Plectidae</taxon>
        <taxon>Plectus</taxon>
    </lineage>
</organism>
<dbReference type="InterPro" id="IPR027291">
    <property type="entry name" value="Glyco_hydro_38_N_sf"/>
</dbReference>
<evidence type="ECO:0000256" key="10">
    <source>
        <dbReference type="SAM" id="MobiDB-lite"/>
    </source>
</evidence>
<dbReference type="Gene3D" id="3.20.110.10">
    <property type="entry name" value="Glycoside hydrolase 38, N terminal domain"/>
    <property type="match status" value="1"/>
</dbReference>
<dbReference type="InterPro" id="IPR011682">
    <property type="entry name" value="Glyco_hydro_38_C"/>
</dbReference>